<gene>
    <name evidence="2" type="ORF">DRP43_02270</name>
</gene>
<evidence type="ECO:0000259" key="1">
    <source>
        <dbReference type="Pfam" id="PF13860"/>
    </source>
</evidence>
<organism evidence="2 3">
    <name type="scientific">candidate division TA06 bacterium</name>
    <dbReference type="NCBI Taxonomy" id="2250710"/>
    <lineage>
        <taxon>Bacteria</taxon>
        <taxon>Bacteria division TA06</taxon>
    </lineage>
</organism>
<evidence type="ECO:0000313" key="2">
    <source>
        <dbReference type="EMBL" id="RKX71679.1"/>
    </source>
</evidence>
<protein>
    <recommendedName>
        <fullName evidence="1">FlgD/Vpr Ig-like domain-containing protein</fullName>
    </recommendedName>
</protein>
<name>A0A660SLN1_UNCT6</name>
<feature type="domain" description="FlgD/Vpr Ig-like" evidence="1">
    <location>
        <begin position="168"/>
        <end position="222"/>
    </location>
</feature>
<reference evidence="2 3" key="1">
    <citation type="submission" date="2018-06" db="EMBL/GenBank/DDBJ databases">
        <title>Extensive metabolic versatility and redundancy in microbially diverse, dynamic hydrothermal sediments.</title>
        <authorList>
            <person name="Dombrowski N."/>
            <person name="Teske A."/>
            <person name="Baker B.J."/>
        </authorList>
    </citation>
    <scope>NUCLEOTIDE SEQUENCE [LARGE SCALE GENOMIC DNA]</scope>
    <source>
        <strain evidence="2">B10_G13</strain>
    </source>
</reference>
<accession>A0A660SLN1</accession>
<dbReference type="InterPro" id="IPR026444">
    <property type="entry name" value="Secre_tail"/>
</dbReference>
<proteinExistence type="predicted"/>
<dbReference type="Pfam" id="PF13860">
    <property type="entry name" value="FlgD_ig"/>
    <property type="match status" value="1"/>
</dbReference>
<dbReference type="Gene3D" id="2.60.40.4070">
    <property type="match status" value="1"/>
</dbReference>
<sequence>LEGGDVWYWDPLQGGYDFEILCGIDGTTDGGGDLTTIGGVATTFTEGMSFSYTGGNSYIDHLSPVGSGYTIFNNSPTAYVCGIANDVRAYRTVGMSFEFGGLMDGSGVSTKDTLALNIMEFFGIHLQGVAIDRFSALKNDRKLSFGIKAKGSNLFSNKLDIEYGIVHSGKVEIDIYNTTGRKIKTLMSATKNAGYHKISWNGKDDNGRNIVNGIYFVTIKSSGKVKNTKVMLIK</sequence>
<comment type="caution">
    <text evidence="2">The sequence shown here is derived from an EMBL/GenBank/DDBJ whole genome shotgun (WGS) entry which is preliminary data.</text>
</comment>
<dbReference type="AlphaFoldDB" id="A0A660SLN1"/>
<feature type="non-terminal residue" evidence="2">
    <location>
        <position position="1"/>
    </location>
</feature>
<dbReference type="InterPro" id="IPR025965">
    <property type="entry name" value="FlgD/Vpr_Ig-like"/>
</dbReference>
<dbReference type="NCBIfam" id="TIGR04183">
    <property type="entry name" value="Por_Secre_tail"/>
    <property type="match status" value="1"/>
</dbReference>
<evidence type="ECO:0000313" key="3">
    <source>
        <dbReference type="Proteomes" id="UP000271125"/>
    </source>
</evidence>
<dbReference type="Proteomes" id="UP000271125">
    <property type="component" value="Unassembled WGS sequence"/>
</dbReference>
<dbReference type="EMBL" id="QNBD01000080">
    <property type="protein sequence ID" value="RKX71679.1"/>
    <property type="molecule type" value="Genomic_DNA"/>
</dbReference>